<feature type="compositionally biased region" description="Basic and acidic residues" evidence="5">
    <location>
        <begin position="54"/>
        <end position="67"/>
    </location>
</feature>
<dbReference type="EMBL" id="WHWC01000003">
    <property type="protein sequence ID" value="KAG8385434.1"/>
    <property type="molecule type" value="Genomic_DNA"/>
</dbReference>
<feature type="compositionally biased region" description="Polar residues" evidence="5">
    <location>
        <begin position="292"/>
        <end position="316"/>
    </location>
</feature>
<feature type="compositionally biased region" description="Polar residues" evidence="5">
    <location>
        <begin position="19"/>
        <end position="43"/>
    </location>
</feature>
<dbReference type="InterPro" id="IPR006447">
    <property type="entry name" value="Myb_dom_plants"/>
</dbReference>
<comment type="caution">
    <text evidence="7">The sequence shown here is derived from an EMBL/GenBank/DDBJ whole genome shotgun (WGS) entry which is preliminary data.</text>
</comment>
<organism evidence="7 8">
    <name type="scientific">Buddleja alternifolia</name>
    <dbReference type="NCBI Taxonomy" id="168488"/>
    <lineage>
        <taxon>Eukaryota</taxon>
        <taxon>Viridiplantae</taxon>
        <taxon>Streptophyta</taxon>
        <taxon>Embryophyta</taxon>
        <taxon>Tracheophyta</taxon>
        <taxon>Spermatophyta</taxon>
        <taxon>Magnoliopsida</taxon>
        <taxon>eudicotyledons</taxon>
        <taxon>Gunneridae</taxon>
        <taxon>Pentapetalae</taxon>
        <taxon>asterids</taxon>
        <taxon>lamiids</taxon>
        <taxon>Lamiales</taxon>
        <taxon>Scrophulariaceae</taxon>
        <taxon>Buddlejeae</taxon>
        <taxon>Buddleja</taxon>
    </lineage>
</organism>
<gene>
    <name evidence="7" type="ORF">BUALT_Bualt03G0044900</name>
</gene>
<protein>
    <recommendedName>
        <fullName evidence="6">Myb-like domain-containing protein</fullName>
    </recommendedName>
</protein>
<dbReference type="PANTHER" id="PTHR31314:SF164">
    <property type="entry name" value="HTH MYB-TYPE DOMAIN-CONTAINING PROTEIN"/>
    <property type="match status" value="1"/>
</dbReference>
<evidence type="ECO:0000313" key="8">
    <source>
        <dbReference type="Proteomes" id="UP000826271"/>
    </source>
</evidence>
<dbReference type="NCBIfam" id="TIGR01557">
    <property type="entry name" value="myb_SHAQKYF"/>
    <property type="match status" value="1"/>
</dbReference>
<name>A0AAV6XSB2_9LAMI</name>
<dbReference type="InterPro" id="IPR046955">
    <property type="entry name" value="PHR1-like"/>
</dbReference>
<evidence type="ECO:0000256" key="2">
    <source>
        <dbReference type="ARBA" id="ARBA00023015"/>
    </source>
</evidence>
<dbReference type="InterPro" id="IPR009057">
    <property type="entry name" value="Homeodomain-like_sf"/>
</dbReference>
<sequence length="371" mass="42065">MADEKMIGDVQDNAEPAENTLSDSSENVSSINLNEEADNNSIGDSMIEVSGMSNHDDEHTKYEKSADSSKSAEGNDQKKSSVRQYVRSKMPRLRWTPDLHDSFVHAIERLGGQEKATPKAVLQLMNMRGLSISHVKSHLQMYRCKKLDESGKVIGQANRAYFQRRNYLPPAGTPNYNKCSPFHQLRLENGGIVFAENSYQGNCMRTNLSQNPRYQYHHPYQIKSLSSRSYHQHWSSYNHQEPKIILEGRRRWPPQELMIPNQSKELSQNSRTQSMWNICIESSRNNQKHKSSNSLSHNFNPNNPDQRPLKNNQMNESGKEWLGSDLQLSLSLSVSNNNNIDHQKAGCSRGGGDHSDINTMLSLAPHSSTAI</sequence>
<comment type="subcellular location">
    <subcellularLocation>
        <location evidence="1">Nucleus</location>
    </subcellularLocation>
</comment>
<dbReference type="GO" id="GO:0003700">
    <property type="term" value="F:DNA-binding transcription factor activity"/>
    <property type="evidence" value="ECO:0007669"/>
    <property type="project" value="InterPro"/>
</dbReference>
<evidence type="ECO:0000313" key="7">
    <source>
        <dbReference type="EMBL" id="KAG8385434.1"/>
    </source>
</evidence>
<evidence type="ECO:0000259" key="6">
    <source>
        <dbReference type="Pfam" id="PF00249"/>
    </source>
</evidence>
<keyword evidence="3" id="KW-0804">Transcription</keyword>
<dbReference type="AlphaFoldDB" id="A0AAV6XSB2"/>
<keyword evidence="4" id="KW-0539">Nucleus</keyword>
<evidence type="ECO:0000256" key="4">
    <source>
        <dbReference type="ARBA" id="ARBA00023242"/>
    </source>
</evidence>
<evidence type="ECO:0000256" key="3">
    <source>
        <dbReference type="ARBA" id="ARBA00023163"/>
    </source>
</evidence>
<proteinExistence type="predicted"/>
<evidence type="ECO:0000256" key="1">
    <source>
        <dbReference type="ARBA" id="ARBA00004123"/>
    </source>
</evidence>
<dbReference type="Proteomes" id="UP000826271">
    <property type="component" value="Unassembled WGS sequence"/>
</dbReference>
<feature type="region of interest" description="Disordered" evidence="5">
    <location>
        <begin position="1"/>
        <end position="84"/>
    </location>
</feature>
<dbReference type="SUPFAM" id="SSF46689">
    <property type="entry name" value="Homeodomain-like"/>
    <property type="match status" value="1"/>
</dbReference>
<keyword evidence="8" id="KW-1185">Reference proteome</keyword>
<dbReference type="InterPro" id="IPR001005">
    <property type="entry name" value="SANT/Myb"/>
</dbReference>
<accession>A0AAV6XSB2</accession>
<keyword evidence="2" id="KW-0805">Transcription regulation</keyword>
<dbReference type="Pfam" id="PF00249">
    <property type="entry name" value="Myb_DNA-binding"/>
    <property type="match status" value="1"/>
</dbReference>
<reference evidence="7" key="1">
    <citation type="submission" date="2019-10" db="EMBL/GenBank/DDBJ databases">
        <authorList>
            <person name="Zhang R."/>
            <person name="Pan Y."/>
            <person name="Wang J."/>
            <person name="Ma R."/>
            <person name="Yu S."/>
        </authorList>
    </citation>
    <scope>NUCLEOTIDE SEQUENCE</scope>
    <source>
        <strain evidence="7">LA-IB0</strain>
        <tissue evidence="7">Leaf</tissue>
    </source>
</reference>
<dbReference type="GO" id="GO:0005634">
    <property type="term" value="C:nucleus"/>
    <property type="evidence" value="ECO:0007669"/>
    <property type="project" value="UniProtKB-SubCell"/>
</dbReference>
<dbReference type="Gene3D" id="1.10.10.60">
    <property type="entry name" value="Homeodomain-like"/>
    <property type="match status" value="1"/>
</dbReference>
<feature type="domain" description="Myb-like" evidence="6">
    <location>
        <begin position="92"/>
        <end position="143"/>
    </location>
</feature>
<feature type="region of interest" description="Disordered" evidence="5">
    <location>
        <begin position="286"/>
        <end position="317"/>
    </location>
</feature>
<evidence type="ECO:0000256" key="5">
    <source>
        <dbReference type="SAM" id="MobiDB-lite"/>
    </source>
</evidence>
<dbReference type="GO" id="GO:0003677">
    <property type="term" value="F:DNA binding"/>
    <property type="evidence" value="ECO:0007669"/>
    <property type="project" value="InterPro"/>
</dbReference>
<dbReference type="FunFam" id="1.10.10.60:FF:000002">
    <property type="entry name" value="Myb family transcription factor"/>
    <property type="match status" value="1"/>
</dbReference>
<dbReference type="PANTHER" id="PTHR31314">
    <property type="entry name" value="MYB FAMILY TRANSCRIPTION FACTOR PHL7-LIKE"/>
    <property type="match status" value="1"/>
</dbReference>